<name>X1I957_9ZZZZ</name>
<reference evidence="2" key="1">
    <citation type="journal article" date="2014" name="Front. Microbiol.">
        <title>High frequency of phylogenetically diverse reductive dehalogenase-homologous genes in deep subseafloor sedimentary metagenomes.</title>
        <authorList>
            <person name="Kawai M."/>
            <person name="Futagami T."/>
            <person name="Toyoda A."/>
            <person name="Takaki Y."/>
            <person name="Nishi S."/>
            <person name="Hori S."/>
            <person name="Arai W."/>
            <person name="Tsubouchi T."/>
            <person name="Morono Y."/>
            <person name="Uchiyama I."/>
            <person name="Ito T."/>
            <person name="Fujiyama A."/>
            <person name="Inagaki F."/>
            <person name="Takami H."/>
        </authorList>
    </citation>
    <scope>NUCLEOTIDE SEQUENCE</scope>
    <source>
        <strain evidence="2">Expedition CK06-06</strain>
    </source>
</reference>
<sequence length="95" mass="9644">PGGPRGTLQDGLEAMAFDMNVMPSGKRGTGFVPPGRGGTLQDGGRGGGGDTVVNLHITAVLPGMGTFESGEISQRVAENEGQLIDMRISMAATSV</sequence>
<evidence type="ECO:0000313" key="2">
    <source>
        <dbReference type="EMBL" id="GAH65820.1"/>
    </source>
</evidence>
<protein>
    <submittedName>
        <fullName evidence="2">Uncharacterized protein</fullName>
    </submittedName>
</protein>
<feature type="compositionally biased region" description="Gly residues" evidence="1">
    <location>
        <begin position="35"/>
        <end position="48"/>
    </location>
</feature>
<feature type="region of interest" description="Disordered" evidence="1">
    <location>
        <begin position="25"/>
        <end position="48"/>
    </location>
</feature>
<evidence type="ECO:0000256" key="1">
    <source>
        <dbReference type="SAM" id="MobiDB-lite"/>
    </source>
</evidence>
<dbReference type="EMBL" id="BARU01030665">
    <property type="protein sequence ID" value="GAH65820.1"/>
    <property type="molecule type" value="Genomic_DNA"/>
</dbReference>
<feature type="non-terminal residue" evidence="2">
    <location>
        <position position="1"/>
    </location>
</feature>
<proteinExistence type="predicted"/>
<dbReference type="AlphaFoldDB" id="X1I957"/>
<accession>X1I957</accession>
<comment type="caution">
    <text evidence="2">The sequence shown here is derived from an EMBL/GenBank/DDBJ whole genome shotgun (WGS) entry which is preliminary data.</text>
</comment>
<gene>
    <name evidence="2" type="ORF">S03H2_48618</name>
</gene>
<organism evidence="2">
    <name type="scientific">marine sediment metagenome</name>
    <dbReference type="NCBI Taxonomy" id="412755"/>
    <lineage>
        <taxon>unclassified sequences</taxon>
        <taxon>metagenomes</taxon>
        <taxon>ecological metagenomes</taxon>
    </lineage>
</organism>